<sequence length="118" mass="12716">MASTKEDTALTLLLTPDNPSNTSISDAGNGALFYRVDTEFKSPTSSTALTTVSSAVGKTIASWKWLKKSIIPLDDTATFSDPTNGKDTCSIQRTIKHIQSLLSAQLSGYPTHDLPQRK</sequence>
<comment type="caution">
    <text evidence="1">The sequence shown here is derived from an EMBL/GenBank/DDBJ whole genome shotgun (WGS) entry which is preliminary data.</text>
</comment>
<protein>
    <submittedName>
        <fullName evidence="1">Uncharacterized protein</fullName>
    </submittedName>
</protein>
<dbReference type="AlphaFoldDB" id="A0A9P5P9W4"/>
<gene>
    <name evidence="1" type="ORF">BDP27DRAFT_1340446</name>
</gene>
<dbReference type="EMBL" id="JADNRY010000269">
    <property type="protein sequence ID" value="KAF9059963.1"/>
    <property type="molecule type" value="Genomic_DNA"/>
</dbReference>
<reference evidence="1" key="1">
    <citation type="submission" date="2020-11" db="EMBL/GenBank/DDBJ databases">
        <authorList>
            <consortium name="DOE Joint Genome Institute"/>
            <person name="Ahrendt S."/>
            <person name="Riley R."/>
            <person name="Andreopoulos W."/>
            <person name="Labutti K."/>
            <person name="Pangilinan J."/>
            <person name="Ruiz-Duenas F.J."/>
            <person name="Barrasa J.M."/>
            <person name="Sanchez-Garcia M."/>
            <person name="Camarero S."/>
            <person name="Miyauchi S."/>
            <person name="Serrano A."/>
            <person name="Linde D."/>
            <person name="Babiker R."/>
            <person name="Drula E."/>
            <person name="Ayuso-Fernandez I."/>
            <person name="Pacheco R."/>
            <person name="Padilla G."/>
            <person name="Ferreira P."/>
            <person name="Barriuso J."/>
            <person name="Kellner H."/>
            <person name="Castanera R."/>
            <person name="Alfaro M."/>
            <person name="Ramirez L."/>
            <person name="Pisabarro A.G."/>
            <person name="Kuo A."/>
            <person name="Tritt A."/>
            <person name="Lipzen A."/>
            <person name="He G."/>
            <person name="Yan M."/>
            <person name="Ng V."/>
            <person name="Cullen D."/>
            <person name="Martin F."/>
            <person name="Rosso M.-N."/>
            <person name="Henrissat B."/>
            <person name="Hibbett D."/>
            <person name="Martinez A.T."/>
            <person name="Grigoriev I.V."/>
        </authorList>
    </citation>
    <scope>NUCLEOTIDE SEQUENCE</scope>
    <source>
        <strain evidence="1">AH 40177</strain>
    </source>
</reference>
<dbReference type="Proteomes" id="UP000772434">
    <property type="component" value="Unassembled WGS sequence"/>
</dbReference>
<proteinExistence type="predicted"/>
<evidence type="ECO:0000313" key="1">
    <source>
        <dbReference type="EMBL" id="KAF9059963.1"/>
    </source>
</evidence>
<organism evidence="1 2">
    <name type="scientific">Rhodocollybia butyracea</name>
    <dbReference type="NCBI Taxonomy" id="206335"/>
    <lineage>
        <taxon>Eukaryota</taxon>
        <taxon>Fungi</taxon>
        <taxon>Dikarya</taxon>
        <taxon>Basidiomycota</taxon>
        <taxon>Agaricomycotina</taxon>
        <taxon>Agaricomycetes</taxon>
        <taxon>Agaricomycetidae</taxon>
        <taxon>Agaricales</taxon>
        <taxon>Marasmiineae</taxon>
        <taxon>Omphalotaceae</taxon>
        <taxon>Rhodocollybia</taxon>
    </lineage>
</organism>
<accession>A0A9P5P9W4</accession>
<dbReference type="OrthoDB" id="3256331at2759"/>
<keyword evidence="2" id="KW-1185">Reference proteome</keyword>
<name>A0A9P5P9W4_9AGAR</name>
<evidence type="ECO:0000313" key="2">
    <source>
        <dbReference type="Proteomes" id="UP000772434"/>
    </source>
</evidence>